<keyword evidence="2 6" id="KW-0812">Transmembrane</keyword>
<name>A0AA89BMW4_PINIB</name>
<evidence type="ECO:0000259" key="7">
    <source>
        <dbReference type="PROSITE" id="PS50850"/>
    </source>
</evidence>
<sequence length="507" mass="55446">MDEECHQKDVEKEPLLDEEHVTSLPPPPKTIPRSCYLICPVLLLQVFSYTIQQLVFVQYSYFIFTKTYFPNDTSNLTVLTQESTCARENSSEYEREAQSKIQALSSNLNIYVTLALAIPNIFSNLIIGSLSDVYGRKLFISIAMSGHFVKGVLLTLGTYFEINIYYFLLFSFIDGCTGSIMGTITAMLAFVADCTTPGKKRVIFITIIEMTLGLGALIGALVSGYIIKAFGYIIPNIFASGILALAVLIILCFLPETLNKKNKSPKGSLRKKSYDIIKFYIHRESHEDNRCLYVICIGVVICMGLCNHGRTNVETLYQLNTPFCWTSVLVGWYLAIRLASQTIAGVILLRLFMMCIPDELIAMFGAISSSGSFIMEALATSSVQLILVPVVGVGSMITGPIVKGFMSKITPSNKQGTLFAGIGFVEAMNNLLGTLAFNSIYSATVGSYKTLVFYIMACISGLAVILLLILKIVNSFGNGRVKMATETLDVPDMSSSSSSSGDVSASS</sequence>
<keyword evidence="4 6" id="KW-0472">Membrane</keyword>
<dbReference type="SUPFAM" id="SSF103473">
    <property type="entry name" value="MFS general substrate transporter"/>
    <property type="match status" value="1"/>
</dbReference>
<dbReference type="PANTHER" id="PTHR23507">
    <property type="entry name" value="ZGC:174356"/>
    <property type="match status" value="1"/>
</dbReference>
<feature type="transmembrane region" description="Helical" evidence="6">
    <location>
        <begin position="291"/>
        <end position="310"/>
    </location>
</feature>
<feature type="transmembrane region" description="Helical" evidence="6">
    <location>
        <begin position="418"/>
        <end position="441"/>
    </location>
</feature>
<dbReference type="Pfam" id="PF07690">
    <property type="entry name" value="MFS_1"/>
    <property type="match status" value="1"/>
</dbReference>
<keyword evidence="3 6" id="KW-1133">Transmembrane helix</keyword>
<evidence type="ECO:0000256" key="1">
    <source>
        <dbReference type="ARBA" id="ARBA00004141"/>
    </source>
</evidence>
<keyword evidence="9" id="KW-1185">Reference proteome</keyword>
<feature type="compositionally biased region" description="Basic and acidic residues" evidence="5">
    <location>
        <begin position="1"/>
        <end position="21"/>
    </location>
</feature>
<feature type="transmembrane region" description="Helical" evidence="6">
    <location>
        <begin position="108"/>
        <end position="127"/>
    </location>
</feature>
<dbReference type="AlphaFoldDB" id="A0AA89BMW4"/>
<feature type="transmembrane region" description="Helical" evidence="6">
    <location>
        <begin position="202"/>
        <end position="227"/>
    </location>
</feature>
<dbReference type="EMBL" id="VSWD01000011">
    <property type="protein sequence ID" value="KAK3087328.1"/>
    <property type="molecule type" value="Genomic_DNA"/>
</dbReference>
<feature type="domain" description="Major facilitator superfamily (MFS) profile" evidence="7">
    <location>
        <begin position="53"/>
        <end position="475"/>
    </location>
</feature>
<feature type="transmembrane region" description="Helical" evidence="6">
    <location>
        <begin position="453"/>
        <end position="473"/>
    </location>
</feature>
<evidence type="ECO:0000256" key="3">
    <source>
        <dbReference type="ARBA" id="ARBA00022989"/>
    </source>
</evidence>
<dbReference type="PROSITE" id="PS50850">
    <property type="entry name" value="MFS"/>
    <property type="match status" value="1"/>
</dbReference>
<feature type="region of interest" description="Disordered" evidence="5">
    <location>
        <begin position="1"/>
        <end position="25"/>
    </location>
</feature>
<dbReference type="Gene3D" id="1.20.1250.20">
    <property type="entry name" value="MFS general substrate transporter like domains"/>
    <property type="match status" value="1"/>
</dbReference>
<dbReference type="InterPro" id="IPR020846">
    <property type="entry name" value="MFS_dom"/>
</dbReference>
<dbReference type="InterPro" id="IPR011701">
    <property type="entry name" value="MFS"/>
</dbReference>
<organism evidence="8 9">
    <name type="scientific">Pinctada imbricata</name>
    <name type="common">Atlantic pearl-oyster</name>
    <name type="synonym">Pinctada martensii</name>
    <dbReference type="NCBI Taxonomy" id="66713"/>
    <lineage>
        <taxon>Eukaryota</taxon>
        <taxon>Metazoa</taxon>
        <taxon>Spiralia</taxon>
        <taxon>Lophotrochozoa</taxon>
        <taxon>Mollusca</taxon>
        <taxon>Bivalvia</taxon>
        <taxon>Autobranchia</taxon>
        <taxon>Pteriomorphia</taxon>
        <taxon>Pterioida</taxon>
        <taxon>Pterioidea</taxon>
        <taxon>Pteriidae</taxon>
        <taxon>Pinctada</taxon>
    </lineage>
</organism>
<evidence type="ECO:0000256" key="5">
    <source>
        <dbReference type="SAM" id="MobiDB-lite"/>
    </source>
</evidence>
<accession>A0AA89BMW4</accession>
<evidence type="ECO:0000256" key="2">
    <source>
        <dbReference type="ARBA" id="ARBA00022692"/>
    </source>
</evidence>
<dbReference type="PANTHER" id="PTHR23507:SF1">
    <property type="entry name" value="FI18259P1-RELATED"/>
    <property type="match status" value="1"/>
</dbReference>
<dbReference type="InterPro" id="IPR036259">
    <property type="entry name" value="MFS_trans_sf"/>
</dbReference>
<proteinExistence type="predicted"/>
<evidence type="ECO:0000313" key="9">
    <source>
        <dbReference type="Proteomes" id="UP001186944"/>
    </source>
</evidence>
<feature type="transmembrane region" description="Helical" evidence="6">
    <location>
        <begin position="233"/>
        <end position="254"/>
    </location>
</feature>
<feature type="transmembrane region" description="Helical" evidence="6">
    <location>
        <begin position="166"/>
        <end position="190"/>
    </location>
</feature>
<protein>
    <recommendedName>
        <fullName evidence="7">Major facilitator superfamily (MFS) profile domain-containing protein</fullName>
    </recommendedName>
</protein>
<dbReference type="Proteomes" id="UP001186944">
    <property type="component" value="Unassembled WGS sequence"/>
</dbReference>
<comment type="caution">
    <text evidence="8">The sequence shown here is derived from an EMBL/GenBank/DDBJ whole genome shotgun (WGS) entry which is preliminary data.</text>
</comment>
<feature type="transmembrane region" description="Helical" evidence="6">
    <location>
        <begin position="385"/>
        <end position="406"/>
    </location>
</feature>
<dbReference type="GO" id="GO:0022857">
    <property type="term" value="F:transmembrane transporter activity"/>
    <property type="evidence" value="ECO:0007669"/>
    <property type="project" value="InterPro"/>
</dbReference>
<gene>
    <name evidence="8" type="ORF">FSP39_004727</name>
</gene>
<evidence type="ECO:0000256" key="4">
    <source>
        <dbReference type="ARBA" id="ARBA00023136"/>
    </source>
</evidence>
<reference evidence="8" key="1">
    <citation type="submission" date="2019-08" db="EMBL/GenBank/DDBJ databases">
        <title>The improved chromosome-level genome for the pearl oyster Pinctada fucata martensii using PacBio sequencing and Hi-C.</title>
        <authorList>
            <person name="Zheng Z."/>
        </authorList>
    </citation>
    <scope>NUCLEOTIDE SEQUENCE</scope>
    <source>
        <strain evidence="8">ZZ-2019</strain>
        <tissue evidence="8">Adductor muscle</tissue>
    </source>
</reference>
<comment type="subcellular location">
    <subcellularLocation>
        <location evidence="1">Membrane</location>
        <topology evidence="1">Multi-pass membrane protein</topology>
    </subcellularLocation>
</comment>
<feature type="transmembrane region" description="Helical" evidence="6">
    <location>
        <begin position="139"/>
        <end position="160"/>
    </location>
</feature>
<evidence type="ECO:0000256" key="6">
    <source>
        <dbReference type="SAM" id="Phobius"/>
    </source>
</evidence>
<dbReference type="GO" id="GO:0016020">
    <property type="term" value="C:membrane"/>
    <property type="evidence" value="ECO:0007669"/>
    <property type="project" value="UniProtKB-SubCell"/>
</dbReference>
<evidence type="ECO:0000313" key="8">
    <source>
        <dbReference type="EMBL" id="KAK3087328.1"/>
    </source>
</evidence>